<accession>A0ABD2QDG7</accession>
<name>A0ABD2QDG7_9PLAT</name>
<evidence type="ECO:0000313" key="3">
    <source>
        <dbReference type="Proteomes" id="UP001626550"/>
    </source>
</evidence>
<reference evidence="2 3" key="1">
    <citation type="submission" date="2024-11" db="EMBL/GenBank/DDBJ databases">
        <title>Adaptive evolution of stress response genes in parasites aligns with host niche diversity.</title>
        <authorList>
            <person name="Hahn C."/>
            <person name="Resl P."/>
        </authorList>
    </citation>
    <scope>NUCLEOTIDE SEQUENCE [LARGE SCALE GENOMIC DNA]</scope>
    <source>
        <strain evidence="2">EGGRZ-B1_66</strain>
        <tissue evidence="2">Body</tissue>
    </source>
</reference>
<dbReference type="EMBL" id="JBJKFK010000406">
    <property type="protein sequence ID" value="KAL3317272.1"/>
    <property type="molecule type" value="Genomic_DNA"/>
</dbReference>
<feature type="coiled-coil region" evidence="1">
    <location>
        <begin position="2"/>
        <end position="36"/>
    </location>
</feature>
<protein>
    <submittedName>
        <fullName evidence="2">Cytoplasmic dynein 1 intermediate chain 2</fullName>
    </submittedName>
</protein>
<proteinExistence type="predicted"/>
<evidence type="ECO:0000256" key="1">
    <source>
        <dbReference type="SAM" id="Coils"/>
    </source>
</evidence>
<sequence>MSSQVRSELERKKARLAALKEEKARKERLKLEQNENIPPILPGLVDIRHEADQILKSLNLNEEVQQLGVIPAEQSSVSPAAKNKNLTLCISQIEQTSIPPEAPMRYSKEIQTVESRDYINDTMNGGLHDEHDWSFDPSG</sequence>
<keyword evidence="3" id="KW-1185">Reference proteome</keyword>
<keyword evidence="1" id="KW-0175">Coiled coil</keyword>
<organism evidence="2 3">
    <name type="scientific">Cichlidogyrus casuarinus</name>
    <dbReference type="NCBI Taxonomy" id="1844966"/>
    <lineage>
        <taxon>Eukaryota</taxon>
        <taxon>Metazoa</taxon>
        <taxon>Spiralia</taxon>
        <taxon>Lophotrochozoa</taxon>
        <taxon>Platyhelminthes</taxon>
        <taxon>Monogenea</taxon>
        <taxon>Monopisthocotylea</taxon>
        <taxon>Dactylogyridea</taxon>
        <taxon>Ancyrocephalidae</taxon>
        <taxon>Cichlidogyrus</taxon>
    </lineage>
</organism>
<gene>
    <name evidence="2" type="primary">DYNC1I2_2</name>
    <name evidence="2" type="ORF">Ciccas_004069</name>
</gene>
<dbReference type="Proteomes" id="UP001626550">
    <property type="component" value="Unassembled WGS sequence"/>
</dbReference>
<evidence type="ECO:0000313" key="2">
    <source>
        <dbReference type="EMBL" id="KAL3317272.1"/>
    </source>
</evidence>
<comment type="caution">
    <text evidence="2">The sequence shown here is derived from an EMBL/GenBank/DDBJ whole genome shotgun (WGS) entry which is preliminary data.</text>
</comment>
<dbReference type="AlphaFoldDB" id="A0ABD2QDG7"/>